<evidence type="ECO:0000259" key="3">
    <source>
        <dbReference type="Pfam" id="PF00561"/>
    </source>
</evidence>
<dbReference type="InterPro" id="IPR002410">
    <property type="entry name" value="Peptidase_S33"/>
</dbReference>
<evidence type="ECO:0000256" key="2">
    <source>
        <dbReference type="ARBA" id="ARBA00022801"/>
    </source>
</evidence>
<comment type="similarity">
    <text evidence="1">Belongs to the peptidase S33 family.</text>
</comment>
<dbReference type="PANTHER" id="PTHR43248:SF2">
    <property type="entry name" value="PROLYL AMINOPEPTIDASE"/>
    <property type="match status" value="1"/>
</dbReference>
<keyword evidence="5" id="KW-1185">Reference proteome</keyword>
<dbReference type="GO" id="GO:0006508">
    <property type="term" value="P:proteolysis"/>
    <property type="evidence" value="ECO:0007669"/>
    <property type="project" value="InterPro"/>
</dbReference>
<dbReference type="RefSeq" id="WP_171153561.1">
    <property type="nucleotide sequence ID" value="NZ_JABENB010000001.1"/>
</dbReference>
<dbReference type="PRINTS" id="PR00793">
    <property type="entry name" value="PROAMNOPTASE"/>
</dbReference>
<evidence type="ECO:0000313" key="5">
    <source>
        <dbReference type="Proteomes" id="UP000557772"/>
    </source>
</evidence>
<evidence type="ECO:0000256" key="1">
    <source>
        <dbReference type="ARBA" id="ARBA00010088"/>
    </source>
</evidence>
<dbReference type="Pfam" id="PF00561">
    <property type="entry name" value="Abhydrolase_1"/>
    <property type="match status" value="1"/>
</dbReference>
<dbReference type="InterPro" id="IPR000073">
    <property type="entry name" value="AB_hydrolase_1"/>
</dbReference>
<dbReference type="PANTHER" id="PTHR43248">
    <property type="entry name" value="2-SUCCINYL-6-HYDROXY-2,4-CYCLOHEXADIENE-1-CARBOXYLATE SYNTHASE"/>
    <property type="match status" value="1"/>
</dbReference>
<keyword evidence="2 4" id="KW-0378">Hydrolase</keyword>
<dbReference type="InterPro" id="IPR051601">
    <property type="entry name" value="Serine_prot/Carboxylest_S33"/>
</dbReference>
<dbReference type="Proteomes" id="UP000557772">
    <property type="component" value="Unassembled WGS sequence"/>
</dbReference>
<comment type="caution">
    <text evidence="4">The sequence shown here is derived from an EMBL/GenBank/DDBJ whole genome shotgun (WGS) entry which is preliminary data.</text>
</comment>
<evidence type="ECO:0000313" key="4">
    <source>
        <dbReference type="EMBL" id="NNG39096.1"/>
    </source>
</evidence>
<dbReference type="EMBL" id="JABENB010000001">
    <property type="protein sequence ID" value="NNG39096.1"/>
    <property type="molecule type" value="Genomic_DNA"/>
</dbReference>
<protein>
    <submittedName>
        <fullName evidence="4">Alpha/beta fold hydrolase</fullName>
    </submittedName>
</protein>
<dbReference type="SUPFAM" id="SSF53474">
    <property type="entry name" value="alpha/beta-Hydrolases"/>
    <property type="match status" value="1"/>
</dbReference>
<proteinExistence type="inferred from homology"/>
<sequence length="417" mass="45882">MTIRIPGLALTDHLLQLPLDHADPGGRKIDVYAREVVAVDKQDDDLPWMVFLQGGPGGEGPRPMKAEGWIGEVTKTHRLLLLDQRGTGLSTPLTARSTAGMSAQELAAYVKHFRADSIVADAEIFREQVAGGKPWKTLGQSYGGFITLTYLSQAPEGLAGCLVTGGLAGIDASADDVYAHTFPRIARKNAEYYRRYPQDRALVRRLADYLAANEVLLPDGSRLTPERLRLLGSVFGMSYGFEQVHWLLETAWDGAEISDRFREAVLGTTSYATGPIYALQEFCYGAPGKPTGWAADKALAARPEFAADADPLLFTGETMFRWMFDQITLLQPFAQAADLLAETDWPPLYDPRRLADNEVPVVAAVYFDDMYVDADLSIDTARRVGNVRPWVTNEFEHDGLRSGAVVGRLLEMLDGKV</sequence>
<dbReference type="Gene3D" id="3.40.50.1820">
    <property type="entry name" value="alpha/beta hydrolase"/>
    <property type="match status" value="1"/>
</dbReference>
<feature type="domain" description="AB hydrolase-1" evidence="3">
    <location>
        <begin position="47"/>
        <end position="202"/>
    </location>
</feature>
<accession>A0A849AHR6</accession>
<dbReference type="AlphaFoldDB" id="A0A849AHR6"/>
<gene>
    <name evidence="4" type="ORF">HJ588_07385</name>
</gene>
<dbReference type="GO" id="GO:0004177">
    <property type="term" value="F:aminopeptidase activity"/>
    <property type="evidence" value="ECO:0007669"/>
    <property type="project" value="UniProtKB-EC"/>
</dbReference>
<name>A0A849AHR6_9MICO</name>
<reference evidence="4 5" key="1">
    <citation type="submission" date="2020-05" db="EMBL/GenBank/DDBJ databases">
        <title>Flexivirga sp. ID2601S isolated from air conditioner.</title>
        <authorList>
            <person name="Kim D.H."/>
        </authorList>
    </citation>
    <scope>NUCLEOTIDE SEQUENCE [LARGE SCALE GENOMIC DNA]</scope>
    <source>
        <strain evidence="4 5">ID2601S</strain>
    </source>
</reference>
<dbReference type="InterPro" id="IPR029058">
    <property type="entry name" value="AB_hydrolase_fold"/>
</dbReference>
<organism evidence="4 5">
    <name type="scientific">Flexivirga aerilata</name>
    <dbReference type="NCBI Taxonomy" id="1656889"/>
    <lineage>
        <taxon>Bacteria</taxon>
        <taxon>Bacillati</taxon>
        <taxon>Actinomycetota</taxon>
        <taxon>Actinomycetes</taxon>
        <taxon>Micrococcales</taxon>
        <taxon>Dermacoccaceae</taxon>
        <taxon>Flexivirga</taxon>
    </lineage>
</organism>